<dbReference type="SUPFAM" id="SSF56112">
    <property type="entry name" value="Protein kinase-like (PK-like)"/>
    <property type="match status" value="1"/>
</dbReference>
<dbReference type="PROSITE" id="PS50011">
    <property type="entry name" value="PROTEIN_KINASE_DOM"/>
    <property type="match status" value="1"/>
</dbReference>
<dbReference type="PANTHER" id="PTHR43895">
    <property type="entry name" value="CALCIUM/CALMODULIN-DEPENDENT PROTEIN KINASE KINASE-RELATED"/>
    <property type="match status" value="1"/>
</dbReference>
<dbReference type="PANTHER" id="PTHR43895:SF150">
    <property type="entry name" value="SERINE_THREONINE-PROTEIN KINASE STK11"/>
    <property type="match status" value="1"/>
</dbReference>
<feature type="domain" description="Protein kinase" evidence="6">
    <location>
        <begin position="21"/>
        <end position="289"/>
    </location>
</feature>
<proteinExistence type="predicted"/>
<keyword evidence="5" id="KW-0067">ATP-binding</keyword>
<name>A0ABU3CF21_9FLAO</name>
<dbReference type="GO" id="GO:0016301">
    <property type="term" value="F:kinase activity"/>
    <property type="evidence" value="ECO:0007669"/>
    <property type="project" value="UniProtKB-KW"/>
</dbReference>
<accession>A0ABU3CF21</accession>
<keyword evidence="8" id="KW-1185">Reference proteome</keyword>
<evidence type="ECO:0000256" key="4">
    <source>
        <dbReference type="ARBA" id="ARBA00022777"/>
    </source>
</evidence>
<evidence type="ECO:0000256" key="2">
    <source>
        <dbReference type="ARBA" id="ARBA00022679"/>
    </source>
</evidence>
<dbReference type="Pfam" id="PF00069">
    <property type="entry name" value="Pkinase"/>
    <property type="match status" value="1"/>
</dbReference>
<evidence type="ECO:0000259" key="6">
    <source>
        <dbReference type="PROSITE" id="PS50011"/>
    </source>
</evidence>
<dbReference type="RefSeq" id="WP_311536563.1">
    <property type="nucleotide sequence ID" value="NZ_JAVRHQ010000051.1"/>
</dbReference>
<keyword evidence="4 7" id="KW-0418">Kinase</keyword>
<gene>
    <name evidence="7" type="ORF">RM553_19100</name>
</gene>
<evidence type="ECO:0000256" key="5">
    <source>
        <dbReference type="ARBA" id="ARBA00022840"/>
    </source>
</evidence>
<protein>
    <submittedName>
        <fullName evidence="7">Protein kinase</fullName>
    </submittedName>
</protein>
<dbReference type="InterPro" id="IPR000719">
    <property type="entry name" value="Prot_kinase_dom"/>
</dbReference>
<dbReference type="SMART" id="SM00220">
    <property type="entry name" value="S_TKc"/>
    <property type="match status" value="1"/>
</dbReference>
<reference evidence="7 8" key="1">
    <citation type="submission" date="2023-09" db="EMBL/GenBank/DDBJ databases">
        <authorList>
            <person name="Rey-Velasco X."/>
        </authorList>
    </citation>
    <scope>NUCLEOTIDE SEQUENCE [LARGE SCALE GENOMIC DNA]</scope>
    <source>
        <strain evidence="7 8">F363</strain>
    </source>
</reference>
<organism evidence="7 8">
    <name type="scientific">Autumnicola tepida</name>
    <dbReference type="NCBI Taxonomy" id="3075595"/>
    <lineage>
        <taxon>Bacteria</taxon>
        <taxon>Pseudomonadati</taxon>
        <taxon>Bacteroidota</taxon>
        <taxon>Flavobacteriia</taxon>
        <taxon>Flavobacteriales</taxon>
        <taxon>Flavobacteriaceae</taxon>
        <taxon>Autumnicola</taxon>
    </lineage>
</organism>
<dbReference type="EMBL" id="JAVRHQ010000051">
    <property type="protein sequence ID" value="MDT0644948.1"/>
    <property type="molecule type" value="Genomic_DNA"/>
</dbReference>
<keyword evidence="3" id="KW-0547">Nucleotide-binding</keyword>
<keyword evidence="2" id="KW-0808">Transferase</keyword>
<evidence type="ECO:0000256" key="3">
    <source>
        <dbReference type="ARBA" id="ARBA00022741"/>
    </source>
</evidence>
<evidence type="ECO:0000313" key="8">
    <source>
        <dbReference type="Proteomes" id="UP001262889"/>
    </source>
</evidence>
<dbReference type="Proteomes" id="UP001262889">
    <property type="component" value="Unassembled WGS sequence"/>
</dbReference>
<dbReference type="InterPro" id="IPR011009">
    <property type="entry name" value="Kinase-like_dom_sf"/>
</dbReference>
<evidence type="ECO:0000313" key="7">
    <source>
        <dbReference type="EMBL" id="MDT0644948.1"/>
    </source>
</evidence>
<dbReference type="Gene3D" id="1.10.510.10">
    <property type="entry name" value="Transferase(Phosphotransferase) domain 1"/>
    <property type="match status" value="1"/>
</dbReference>
<sequence>MDKKKALQLQTKLKDQSFFGYNIIELINNGKSAAVFKAEKEGKGYALKIFDNNLIERFGHEIQSKRIEQEISLKNHSIPNLVKIYEGGNTLIGNETYYFLVMELIDGLNLKQVIDHKDYKISLKFIKTVFERLYKVSEALLSKFAIVHRDIKPENIMKTDSGKIILMDLGVLKFIGSESFSDQDEKAFVGTLRYAPPEFLLRKEENTIDGWRAVNYYQIGATLHDLIMEKELFIEKSPYTNLVLAIKEDFPNLSNNDLPFELLQFTRDLLTKNPNQRLELITKNRIDTIRNLSNADTKVDKSVQQILHKRINHQNKFAEIDKIKRTKEENRKRQEDLGKEIKTIIDGCFKDLKERQLFNNYNVSNNFNFDGDSSKENYTQNYLYELEGELEMGFPTNLYYFLRIENSANGFAKIDAIAFFPSFMSKGKIENALEFVREVFERPVPLSEIINRVGPRPIKLDFKTITFFKGVISNDTSTKEFIIEKIVEVMAKAFDLGEPFVDDVLEANKKHAEAKGKGISIRLKGRGNLIVDSL</sequence>
<comment type="caution">
    <text evidence="7">The sequence shown here is derived from an EMBL/GenBank/DDBJ whole genome shotgun (WGS) entry which is preliminary data.</text>
</comment>
<evidence type="ECO:0000256" key="1">
    <source>
        <dbReference type="ARBA" id="ARBA00022527"/>
    </source>
</evidence>
<keyword evidence="1" id="KW-0723">Serine/threonine-protein kinase</keyword>